<evidence type="ECO:0000256" key="1">
    <source>
        <dbReference type="ARBA" id="ARBA00022741"/>
    </source>
</evidence>
<sequence>MGILPQEVQKRLLTLDPTLLRGTEELRLRVGQPLELCGQHGSCFLHKKDGITQHAADGFITTHDVLTQTVQNVSQHSLYAVEEELRRGFITIPGGHRVGVAGRVVVDGRSQVKSIRAISSLNIRIARAFPGVANNLRPYLYRKTDGQPQNVLILSPPQCGKTTLLRDIARQWSENLLTRRDLPVKVAIVDERSEIAGAVEGIPQFVVGPRTDVLDACPKAEGMLMAIRSLSPDVIVTDEIGREDDAVAIMEATHAGVAVITSAHALSIEDWRKRPHMDALFAARAFSRYVILSRRRGPGTIEAILDEGGRALL</sequence>
<dbReference type="Gene3D" id="3.40.50.300">
    <property type="entry name" value="P-loop containing nucleotide triphosphate hydrolases"/>
    <property type="match status" value="1"/>
</dbReference>
<dbReference type="PANTHER" id="PTHR20953">
    <property type="entry name" value="KINASE-RELATED"/>
    <property type="match status" value="1"/>
</dbReference>
<dbReference type="SMART" id="SM00382">
    <property type="entry name" value="AAA"/>
    <property type="match status" value="1"/>
</dbReference>
<keyword evidence="5" id="KW-1185">Reference proteome</keyword>
<dbReference type="EMBL" id="JBHUCX010000024">
    <property type="protein sequence ID" value="MFD1675022.1"/>
    <property type="molecule type" value="Genomic_DNA"/>
</dbReference>
<dbReference type="InterPro" id="IPR045735">
    <property type="entry name" value="Spore_III_AA_AAA+_ATPase"/>
</dbReference>
<proteinExistence type="predicted"/>
<protein>
    <submittedName>
        <fullName evidence="4">Stage III sporulation protein AA</fullName>
    </submittedName>
</protein>
<dbReference type="NCBIfam" id="TIGR02858">
    <property type="entry name" value="spore_III_AA"/>
    <property type="match status" value="1"/>
</dbReference>
<dbReference type="RefSeq" id="WP_377942892.1">
    <property type="nucleotide sequence ID" value="NZ_JBHUCX010000024.1"/>
</dbReference>
<reference evidence="5" key="1">
    <citation type="journal article" date="2019" name="Int. J. Syst. Evol. Microbiol.">
        <title>The Global Catalogue of Microorganisms (GCM) 10K type strain sequencing project: providing services to taxonomists for standard genome sequencing and annotation.</title>
        <authorList>
            <consortium name="The Broad Institute Genomics Platform"/>
            <consortium name="The Broad Institute Genome Sequencing Center for Infectious Disease"/>
            <person name="Wu L."/>
            <person name="Ma J."/>
        </authorList>
    </citation>
    <scope>NUCLEOTIDE SEQUENCE [LARGE SCALE GENOMIC DNA]</scope>
    <source>
        <strain evidence="5">CGMCC 1.12286</strain>
    </source>
</reference>
<dbReference type="InterPro" id="IPR027417">
    <property type="entry name" value="P-loop_NTPase"/>
</dbReference>
<evidence type="ECO:0000313" key="5">
    <source>
        <dbReference type="Proteomes" id="UP001597079"/>
    </source>
</evidence>
<keyword evidence="2" id="KW-0067">ATP-binding</keyword>
<name>A0ABW4JIZ4_9BACL</name>
<evidence type="ECO:0000256" key="2">
    <source>
        <dbReference type="ARBA" id="ARBA00022840"/>
    </source>
</evidence>
<evidence type="ECO:0000313" key="4">
    <source>
        <dbReference type="EMBL" id="MFD1675022.1"/>
    </source>
</evidence>
<comment type="caution">
    <text evidence="4">The sequence shown here is derived from an EMBL/GenBank/DDBJ whole genome shotgun (WGS) entry which is preliminary data.</text>
</comment>
<keyword evidence="1" id="KW-0547">Nucleotide-binding</keyword>
<gene>
    <name evidence="4" type="primary">spoIIIAA</name>
    <name evidence="4" type="ORF">ACFSB2_09980</name>
</gene>
<accession>A0ABW4JIZ4</accession>
<evidence type="ECO:0000259" key="3">
    <source>
        <dbReference type="SMART" id="SM00382"/>
    </source>
</evidence>
<dbReference type="InterPro" id="IPR003593">
    <property type="entry name" value="AAA+_ATPase"/>
</dbReference>
<dbReference type="InterPro" id="IPR014217">
    <property type="entry name" value="Spore_III_AA"/>
</dbReference>
<feature type="domain" description="AAA+ ATPase" evidence="3">
    <location>
        <begin position="147"/>
        <end position="296"/>
    </location>
</feature>
<dbReference type="Proteomes" id="UP001597079">
    <property type="component" value="Unassembled WGS sequence"/>
</dbReference>
<organism evidence="4 5">
    <name type="scientific">Alicyclobacillus fodiniaquatilis</name>
    <dbReference type="NCBI Taxonomy" id="1661150"/>
    <lineage>
        <taxon>Bacteria</taxon>
        <taxon>Bacillati</taxon>
        <taxon>Bacillota</taxon>
        <taxon>Bacilli</taxon>
        <taxon>Bacillales</taxon>
        <taxon>Alicyclobacillaceae</taxon>
        <taxon>Alicyclobacillus</taxon>
    </lineage>
</organism>
<dbReference type="SUPFAM" id="SSF52540">
    <property type="entry name" value="P-loop containing nucleoside triphosphate hydrolases"/>
    <property type="match status" value="1"/>
</dbReference>
<dbReference type="PANTHER" id="PTHR20953:SF3">
    <property type="entry name" value="P-LOOP CONTAINING NUCLEOSIDE TRIPHOSPHATE HYDROLASES SUPERFAMILY PROTEIN"/>
    <property type="match status" value="1"/>
</dbReference>
<dbReference type="Pfam" id="PF19568">
    <property type="entry name" value="Spore_III_AA"/>
    <property type="match status" value="1"/>
</dbReference>